<protein>
    <recommendedName>
        <fullName evidence="6">TM2 domain-containing protein</fullName>
    </recommendedName>
</protein>
<proteinExistence type="predicted"/>
<feature type="transmembrane region" description="Helical" evidence="5">
    <location>
        <begin position="53"/>
        <end position="75"/>
    </location>
</feature>
<sequence length="138" mass="15981">MAMIKRELTAQELLVLNSEMERQEKSLALAYLMLLGGHLGVHRFYLKKTGTAVVQLILFLAALLLYFLFAVLQGIYPEDEFSGLLPLLLSVLCGIILTVWIIIDLFLIPRMIREWNDRTEQELIRQLMTFRRPPHTPN</sequence>
<keyword evidence="4 5" id="KW-0472">Membrane</keyword>
<keyword evidence="2 5" id="KW-0812">Transmembrane</keyword>
<comment type="subcellular location">
    <subcellularLocation>
        <location evidence="1">Membrane</location>
        <topology evidence="1">Multi-pass membrane protein</topology>
    </subcellularLocation>
</comment>
<dbReference type="InterPro" id="IPR007829">
    <property type="entry name" value="TM2"/>
</dbReference>
<dbReference type="Pfam" id="PF05154">
    <property type="entry name" value="TM2"/>
    <property type="match status" value="1"/>
</dbReference>
<evidence type="ECO:0000259" key="6">
    <source>
        <dbReference type="Pfam" id="PF05154"/>
    </source>
</evidence>
<feature type="domain" description="TM2" evidence="6">
    <location>
        <begin position="24"/>
        <end position="66"/>
    </location>
</feature>
<name>A0ABQ1FTW9_9BACL</name>
<evidence type="ECO:0000256" key="2">
    <source>
        <dbReference type="ARBA" id="ARBA00022692"/>
    </source>
</evidence>
<evidence type="ECO:0000313" key="8">
    <source>
        <dbReference type="Proteomes" id="UP000609323"/>
    </source>
</evidence>
<dbReference type="EMBL" id="BMHF01000004">
    <property type="protein sequence ID" value="GGA30628.1"/>
    <property type="molecule type" value="Genomic_DNA"/>
</dbReference>
<feature type="transmembrane region" description="Helical" evidence="5">
    <location>
        <begin position="87"/>
        <end position="108"/>
    </location>
</feature>
<organism evidence="7 8">
    <name type="scientific">Paenibacillus physcomitrellae</name>
    <dbReference type="NCBI Taxonomy" id="1619311"/>
    <lineage>
        <taxon>Bacteria</taxon>
        <taxon>Bacillati</taxon>
        <taxon>Bacillota</taxon>
        <taxon>Bacilli</taxon>
        <taxon>Bacillales</taxon>
        <taxon>Paenibacillaceae</taxon>
        <taxon>Paenibacillus</taxon>
    </lineage>
</organism>
<reference evidence="8" key="1">
    <citation type="journal article" date="2019" name="Int. J. Syst. Evol. Microbiol.">
        <title>The Global Catalogue of Microorganisms (GCM) 10K type strain sequencing project: providing services to taxonomists for standard genome sequencing and annotation.</title>
        <authorList>
            <consortium name="The Broad Institute Genomics Platform"/>
            <consortium name="The Broad Institute Genome Sequencing Center for Infectious Disease"/>
            <person name="Wu L."/>
            <person name="Ma J."/>
        </authorList>
    </citation>
    <scope>NUCLEOTIDE SEQUENCE [LARGE SCALE GENOMIC DNA]</scope>
    <source>
        <strain evidence="8">CGMCC 1.15044</strain>
    </source>
</reference>
<evidence type="ECO:0000256" key="4">
    <source>
        <dbReference type="ARBA" id="ARBA00023136"/>
    </source>
</evidence>
<evidence type="ECO:0000256" key="5">
    <source>
        <dbReference type="SAM" id="Phobius"/>
    </source>
</evidence>
<comment type="caution">
    <text evidence="7">The sequence shown here is derived from an EMBL/GenBank/DDBJ whole genome shotgun (WGS) entry which is preliminary data.</text>
</comment>
<dbReference type="Proteomes" id="UP000609323">
    <property type="component" value="Unassembled WGS sequence"/>
</dbReference>
<keyword evidence="8" id="KW-1185">Reference proteome</keyword>
<evidence type="ECO:0000256" key="3">
    <source>
        <dbReference type="ARBA" id="ARBA00022989"/>
    </source>
</evidence>
<accession>A0ABQ1FTW9</accession>
<evidence type="ECO:0000313" key="7">
    <source>
        <dbReference type="EMBL" id="GGA30628.1"/>
    </source>
</evidence>
<gene>
    <name evidence="7" type="ORF">GCM10010917_14600</name>
</gene>
<keyword evidence="3 5" id="KW-1133">Transmembrane helix</keyword>
<evidence type="ECO:0000256" key="1">
    <source>
        <dbReference type="ARBA" id="ARBA00004141"/>
    </source>
</evidence>